<dbReference type="AlphaFoldDB" id="A0A7X1B187"/>
<sequence>MTTESTETLKILRDIQYSEIAGEKAYGNLFLYEGSKERGHNIWRNGKAEPDLHEKLENQIIAFLSSFYAKK</sequence>
<reference evidence="1 2" key="1">
    <citation type="submission" date="2020-07" db="EMBL/GenBank/DDBJ databases">
        <authorList>
            <person name="Feng X."/>
        </authorList>
    </citation>
    <scope>NUCLEOTIDE SEQUENCE [LARGE SCALE GENOMIC DNA]</scope>
    <source>
        <strain evidence="1 2">JCM14086</strain>
    </source>
</reference>
<dbReference type="EMBL" id="JACHVA010000101">
    <property type="protein sequence ID" value="MBC2602668.1"/>
    <property type="molecule type" value="Genomic_DNA"/>
</dbReference>
<dbReference type="Proteomes" id="UP000525652">
    <property type="component" value="Unassembled WGS sequence"/>
</dbReference>
<name>A0A7X1B187_9BACT</name>
<evidence type="ECO:0000313" key="2">
    <source>
        <dbReference type="Proteomes" id="UP000525652"/>
    </source>
</evidence>
<dbReference type="RefSeq" id="WP_185693334.1">
    <property type="nucleotide sequence ID" value="NZ_JACHVA010000101.1"/>
</dbReference>
<accession>A0A7X1B187</accession>
<keyword evidence="2" id="KW-1185">Reference proteome</keyword>
<organism evidence="1 2">
    <name type="scientific">Puniceicoccus vermicola</name>
    <dbReference type="NCBI Taxonomy" id="388746"/>
    <lineage>
        <taxon>Bacteria</taxon>
        <taxon>Pseudomonadati</taxon>
        <taxon>Verrucomicrobiota</taxon>
        <taxon>Opitutia</taxon>
        <taxon>Puniceicoccales</taxon>
        <taxon>Puniceicoccaceae</taxon>
        <taxon>Puniceicoccus</taxon>
    </lineage>
</organism>
<evidence type="ECO:0000313" key="1">
    <source>
        <dbReference type="EMBL" id="MBC2602668.1"/>
    </source>
</evidence>
<proteinExistence type="predicted"/>
<comment type="caution">
    <text evidence="1">The sequence shown here is derived from an EMBL/GenBank/DDBJ whole genome shotgun (WGS) entry which is preliminary data.</text>
</comment>
<protein>
    <submittedName>
        <fullName evidence="1">Uncharacterized protein</fullName>
    </submittedName>
</protein>
<gene>
    <name evidence="1" type="ORF">H5P30_12870</name>
</gene>